<organism evidence="2 3">
    <name type="scientific">Tropicibacter oceani</name>
    <dbReference type="NCBI Taxonomy" id="3058420"/>
    <lineage>
        <taxon>Bacteria</taxon>
        <taxon>Pseudomonadati</taxon>
        <taxon>Pseudomonadota</taxon>
        <taxon>Alphaproteobacteria</taxon>
        <taxon>Rhodobacterales</taxon>
        <taxon>Roseobacteraceae</taxon>
        <taxon>Tropicibacter</taxon>
    </lineage>
</organism>
<sequence length="68" mass="7818">MQSRHAMESMHQGARGQRFALAPYQQRPHLAQRVPRSHPAQPLVWGAVMILVPTVWITTIAWFARVVF</sequence>
<reference evidence="2 3" key="1">
    <citation type="submission" date="2023-05" db="EMBL/GenBank/DDBJ databases">
        <title>YMD87, complete Genome.</title>
        <authorList>
            <person name="Zhang J."/>
            <person name="Xu X."/>
        </authorList>
    </citation>
    <scope>NUCLEOTIDE SEQUENCE [LARGE SCALE GENOMIC DNA]</scope>
    <source>
        <strain evidence="2 3">YMD87</strain>
    </source>
</reference>
<dbReference type="EMBL" id="CP124616">
    <property type="protein sequence ID" value="WGW03680.1"/>
    <property type="molecule type" value="Genomic_DNA"/>
</dbReference>
<accession>A0ABY8QGC8</accession>
<gene>
    <name evidence="2" type="ORF">QF118_17445</name>
</gene>
<proteinExistence type="predicted"/>
<name>A0ABY8QGC8_9RHOB</name>
<keyword evidence="1" id="KW-0472">Membrane</keyword>
<evidence type="ECO:0000313" key="3">
    <source>
        <dbReference type="Proteomes" id="UP001241605"/>
    </source>
</evidence>
<evidence type="ECO:0000313" key="2">
    <source>
        <dbReference type="EMBL" id="WGW03680.1"/>
    </source>
</evidence>
<protein>
    <submittedName>
        <fullName evidence="2">Uncharacterized protein</fullName>
    </submittedName>
</protein>
<evidence type="ECO:0000256" key="1">
    <source>
        <dbReference type="SAM" id="Phobius"/>
    </source>
</evidence>
<keyword evidence="1" id="KW-0812">Transmembrane</keyword>
<dbReference type="Proteomes" id="UP001241605">
    <property type="component" value="Chromosome"/>
</dbReference>
<keyword evidence="3" id="KW-1185">Reference proteome</keyword>
<dbReference type="RefSeq" id="WP_282300310.1">
    <property type="nucleotide sequence ID" value="NZ_CP124616.1"/>
</dbReference>
<keyword evidence="1" id="KW-1133">Transmembrane helix</keyword>
<feature type="transmembrane region" description="Helical" evidence="1">
    <location>
        <begin position="43"/>
        <end position="64"/>
    </location>
</feature>